<name>A0A852ZIT0_9ACTN</name>
<evidence type="ECO:0000313" key="2">
    <source>
        <dbReference type="Proteomes" id="UP000579605"/>
    </source>
</evidence>
<dbReference type="RefSeq" id="WP_344294265.1">
    <property type="nucleotide sequence ID" value="NZ_BAAARR010000031.1"/>
</dbReference>
<gene>
    <name evidence="1" type="ORF">F4554_005605</name>
</gene>
<proteinExistence type="predicted"/>
<comment type="caution">
    <text evidence="1">The sequence shown here is derived from an EMBL/GenBank/DDBJ whole genome shotgun (WGS) entry which is preliminary data.</text>
</comment>
<sequence>MSTESLEVRLRWRETGHRNQPVRIHADPEDLPELMRHLETLARAWGNHDASTRWLGEYEMEVRSLDRPWVDEFTVSGISEGS</sequence>
<dbReference type="Proteomes" id="UP000579605">
    <property type="component" value="Unassembled WGS sequence"/>
</dbReference>
<dbReference type="AlphaFoldDB" id="A0A852ZIT0"/>
<accession>A0A852ZIT0</accession>
<organism evidence="1 2">
    <name type="scientific">Actinopolymorpha rutila</name>
    <dbReference type="NCBI Taxonomy" id="446787"/>
    <lineage>
        <taxon>Bacteria</taxon>
        <taxon>Bacillati</taxon>
        <taxon>Actinomycetota</taxon>
        <taxon>Actinomycetes</taxon>
        <taxon>Propionibacteriales</taxon>
        <taxon>Actinopolymorphaceae</taxon>
        <taxon>Actinopolymorpha</taxon>
    </lineage>
</organism>
<keyword evidence="2" id="KW-1185">Reference proteome</keyword>
<evidence type="ECO:0000313" key="1">
    <source>
        <dbReference type="EMBL" id="NYH92967.1"/>
    </source>
</evidence>
<dbReference type="EMBL" id="JACBZH010000001">
    <property type="protein sequence ID" value="NYH92967.1"/>
    <property type="molecule type" value="Genomic_DNA"/>
</dbReference>
<protein>
    <submittedName>
        <fullName evidence="1">Uncharacterized protein</fullName>
    </submittedName>
</protein>
<reference evidence="1 2" key="1">
    <citation type="submission" date="2020-07" db="EMBL/GenBank/DDBJ databases">
        <title>Sequencing the genomes of 1000 actinobacteria strains.</title>
        <authorList>
            <person name="Klenk H.-P."/>
        </authorList>
    </citation>
    <scope>NUCLEOTIDE SEQUENCE [LARGE SCALE GENOMIC DNA]</scope>
    <source>
        <strain evidence="1 2">DSM 18448</strain>
    </source>
</reference>